<proteinExistence type="predicted"/>
<dbReference type="HOGENOM" id="CLU_029473_1_0_1"/>
<dbReference type="EMBL" id="KB445650">
    <property type="protein sequence ID" value="EMD60375.1"/>
    <property type="molecule type" value="Genomic_DNA"/>
</dbReference>
<evidence type="ECO:0008006" key="3">
    <source>
        <dbReference type="Google" id="ProtNLM"/>
    </source>
</evidence>
<dbReference type="GeneID" id="19139623"/>
<dbReference type="OMA" id="ITYDGRW"/>
<dbReference type="STRING" id="665912.M2SD07"/>
<protein>
    <recommendedName>
        <fullName evidence="3">F-box domain-containing protein</fullName>
    </recommendedName>
</protein>
<dbReference type="AlphaFoldDB" id="M2SD07"/>
<reference evidence="1 2" key="1">
    <citation type="journal article" date="2012" name="PLoS Pathog.">
        <title>Diverse lifestyles and strategies of plant pathogenesis encoded in the genomes of eighteen Dothideomycetes fungi.</title>
        <authorList>
            <person name="Ohm R.A."/>
            <person name="Feau N."/>
            <person name="Henrissat B."/>
            <person name="Schoch C.L."/>
            <person name="Horwitz B.A."/>
            <person name="Barry K.W."/>
            <person name="Condon B.J."/>
            <person name="Copeland A.C."/>
            <person name="Dhillon B."/>
            <person name="Glaser F."/>
            <person name="Hesse C.N."/>
            <person name="Kosti I."/>
            <person name="LaButti K."/>
            <person name="Lindquist E.A."/>
            <person name="Lucas S."/>
            <person name="Salamov A.A."/>
            <person name="Bradshaw R.E."/>
            <person name="Ciuffetti L."/>
            <person name="Hamelin R.C."/>
            <person name="Kema G.H.J."/>
            <person name="Lawrence C."/>
            <person name="Scott J.A."/>
            <person name="Spatafora J.W."/>
            <person name="Turgeon B.G."/>
            <person name="de Wit P.J.G.M."/>
            <person name="Zhong S."/>
            <person name="Goodwin S.B."/>
            <person name="Grigoriev I.V."/>
        </authorList>
    </citation>
    <scope>NUCLEOTIDE SEQUENCE [LARGE SCALE GENOMIC DNA]</scope>
    <source>
        <strain evidence="2">ND90Pr / ATCC 201652</strain>
    </source>
</reference>
<accession>M2SD07</accession>
<dbReference type="RefSeq" id="XP_007703590.1">
    <property type="nucleotide sequence ID" value="XM_007705400.1"/>
</dbReference>
<name>M2SD07_COCSN</name>
<gene>
    <name evidence="1" type="ORF">COCSADRAFT_40017</name>
</gene>
<dbReference type="KEGG" id="bsc:COCSADRAFT_40017"/>
<organism evidence="1 2">
    <name type="scientific">Cochliobolus sativus (strain ND90Pr / ATCC 201652)</name>
    <name type="common">Common root rot and spot blotch fungus</name>
    <name type="synonym">Bipolaris sorokiniana</name>
    <dbReference type="NCBI Taxonomy" id="665912"/>
    <lineage>
        <taxon>Eukaryota</taxon>
        <taxon>Fungi</taxon>
        <taxon>Dikarya</taxon>
        <taxon>Ascomycota</taxon>
        <taxon>Pezizomycotina</taxon>
        <taxon>Dothideomycetes</taxon>
        <taxon>Pleosporomycetidae</taxon>
        <taxon>Pleosporales</taxon>
        <taxon>Pleosporineae</taxon>
        <taxon>Pleosporaceae</taxon>
        <taxon>Bipolaris</taxon>
    </lineage>
</organism>
<reference evidence="2" key="2">
    <citation type="journal article" date="2013" name="PLoS Genet.">
        <title>Comparative genome structure, secondary metabolite, and effector coding capacity across Cochliobolus pathogens.</title>
        <authorList>
            <person name="Condon B.J."/>
            <person name="Leng Y."/>
            <person name="Wu D."/>
            <person name="Bushley K.E."/>
            <person name="Ohm R.A."/>
            <person name="Otillar R."/>
            <person name="Martin J."/>
            <person name="Schackwitz W."/>
            <person name="Grimwood J."/>
            <person name="MohdZainudin N."/>
            <person name="Xue C."/>
            <person name="Wang R."/>
            <person name="Manning V.A."/>
            <person name="Dhillon B."/>
            <person name="Tu Z.J."/>
            <person name="Steffenson B.J."/>
            <person name="Salamov A."/>
            <person name="Sun H."/>
            <person name="Lowry S."/>
            <person name="LaButti K."/>
            <person name="Han J."/>
            <person name="Copeland A."/>
            <person name="Lindquist E."/>
            <person name="Barry K."/>
            <person name="Schmutz J."/>
            <person name="Baker S.E."/>
            <person name="Ciuffetti L.M."/>
            <person name="Grigoriev I.V."/>
            <person name="Zhong S."/>
            <person name="Turgeon B.G."/>
        </authorList>
    </citation>
    <scope>NUCLEOTIDE SEQUENCE [LARGE SCALE GENOMIC DNA]</scope>
    <source>
        <strain evidence="2">ND90Pr / ATCC 201652</strain>
    </source>
</reference>
<dbReference type="eggNOG" id="ENOG502RAIK">
    <property type="taxonomic scope" value="Eukaryota"/>
</dbReference>
<dbReference type="Proteomes" id="UP000016934">
    <property type="component" value="Unassembled WGS sequence"/>
</dbReference>
<evidence type="ECO:0000313" key="1">
    <source>
        <dbReference type="EMBL" id="EMD60375.1"/>
    </source>
</evidence>
<dbReference type="OrthoDB" id="5985073at2759"/>
<keyword evidence="2" id="KW-1185">Reference proteome</keyword>
<sequence length="514" mass="59287">METLPQELINCIVLFAERYPNQHKYYYAIHQSYERGKARSQFPRLAILNRAWKEAVEYITFRRLHISTENDLENFHEIVTGNRRKYVSQISFTERSPEYSESRYTLPEASRRNQNKYNENFTTKLEDLEEILRKWKDDGLQNVLRLDSPLAFRKPEPRKSEPGSFYRRSCAADGFHRGLLQEPWLLRITHPNNLPTLSSIQHLTVEDGEQRLLAPSTGPNLAFSLPNLQKVDWKFQDFYGSDEEESDLGPLYHLKYANARKSKVRCAARAGFARSLMRASFHRLKSAEITLEHARPFDQRLPVRSIVPHDLPHYPFSTAIRTFSENLTSLTLSAHVDSTLFWPLEEPATLPSWPNLTTLDITISLVTPSGELYFTGSLSRLHPDDDDPADGTIGDLVPGKRNYSNFRIRPDLGTCNPFLAALSKAALQMPVLGSLMLTIELQSDDGNSHIAYYAPGQESDWCDEDDGDEGKRRVYYDVDVRYWRPKYETAARLRKVGEERFGGEVVERFIRGYI</sequence>
<evidence type="ECO:0000313" key="2">
    <source>
        <dbReference type="Proteomes" id="UP000016934"/>
    </source>
</evidence>